<keyword evidence="2" id="KW-0285">Flavoprotein</keyword>
<name>A0A853J8S3_9GAMM</name>
<reference evidence="4 5" key="1">
    <citation type="submission" date="2020-07" db="EMBL/GenBank/DDBJ databases">
        <title>Luteimonas sp. SJ-92.</title>
        <authorList>
            <person name="Huang X.-X."/>
            <person name="Xu L."/>
            <person name="Sun J.-Q."/>
        </authorList>
    </citation>
    <scope>NUCLEOTIDE SEQUENCE [LARGE SCALE GENOMIC DNA]</scope>
    <source>
        <strain evidence="4 5">SJ-92</strain>
    </source>
</reference>
<evidence type="ECO:0000256" key="2">
    <source>
        <dbReference type="ARBA" id="ARBA00022643"/>
    </source>
</evidence>
<comment type="cofactor">
    <cofactor evidence="1">
        <name>FMN</name>
        <dbReference type="ChEBI" id="CHEBI:58210"/>
    </cofactor>
</comment>
<accession>A0A853J8S3</accession>
<dbReference type="Proteomes" id="UP000578091">
    <property type="component" value="Unassembled WGS sequence"/>
</dbReference>
<dbReference type="GO" id="GO:0016491">
    <property type="term" value="F:oxidoreductase activity"/>
    <property type="evidence" value="ECO:0007669"/>
    <property type="project" value="InterPro"/>
</dbReference>
<proteinExistence type="predicted"/>
<organism evidence="4 5">
    <name type="scientific">Luteimonas salinisoli</name>
    <dbReference type="NCBI Taxonomy" id="2752307"/>
    <lineage>
        <taxon>Bacteria</taxon>
        <taxon>Pseudomonadati</taxon>
        <taxon>Pseudomonadota</taxon>
        <taxon>Gammaproteobacteria</taxon>
        <taxon>Lysobacterales</taxon>
        <taxon>Lysobacteraceae</taxon>
        <taxon>Luteimonas</taxon>
    </lineage>
</organism>
<dbReference type="EMBL" id="JACCKA010000022">
    <property type="protein sequence ID" value="NZA25265.1"/>
    <property type="molecule type" value="Genomic_DNA"/>
</dbReference>
<evidence type="ECO:0000313" key="5">
    <source>
        <dbReference type="Proteomes" id="UP000578091"/>
    </source>
</evidence>
<dbReference type="Pfam" id="PF03358">
    <property type="entry name" value="FMN_red"/>
    <property type="match status" value="1"/>
</dbReference>
<protein>
    <submittedName>
        <fullName evidence="4">NAD(P)H-dependent oxidoreductase</fullName>
    </submittedName>
</protein>
<dbReference type="InterPro" id="IPR029039">
    <property type="entry name" value="Flavoprotein-like_sf"/>
</dbReference>
<dbReference type="GO" id="GO:0010181">
    <property type="term" value="F:FMN binding"/>
    <property type="evidence" value="ECO:0007669"/>
    <property type="project" value="TreeGrafter"/>
</dbReference>
<sequence>MQPLLRLELILGSNRSPRLCDAVAAWAAAHVATQGGFEVSVLDPARLRLPDRLPTTPDPATRALRRRIGAADAYLVVVPEYNHGYPAPLKQLIDAASADWHARPVAFVSYGGFSGGLRAVEQLRQVFAALHVVTMHDSVAIANAGARFDADGRLREPEALESRLQAMLAQLRWWALALRDARRARPYGGSGDAGPQA</sequence>
<feature type="domain" description="NADPH-dependent FMN reductase-like" evidence="3">
    <location>
        <begin position="8"/>
        <end position="144"/>
    </location>
</feature>
<evidence type="ECO:0000259" key="3">
    <source>
        <dbReference type="Pfam" id="PF03358"/>
    </source>
</evidence>
<evidence type="ECO:0000313" key="4">
    <source>
        <dbReference type="EMBL" id="NZA25265.1"/>
    </source>
</evidence>
<dbReference type="InterPro" id="IPR050712">
    <property type="entry name" value="NAD(P)H-dep_reductase"/>
</dbReference>
<dbReference type="SUPFAM" id="SSF52218">
    <property type="entry name" value="Flavoproteins"/>
    <property type="match status" value="1"/>
</dbReference>
<dbReference type="GO" id="GO:0005829">
    <property type="term" value="C:cytosol"/>
    <property type="evidence" value="ECO:0007669"/>
    <property type="project" value="TreeGrafter"/>
</dbReference>
<feature type="non-terminal residue" evidence="4">
    <location>
        <position position="197"/>
    </location>
</feature>
<dbReference type="PANTHER" id="PTHR30543">
    <property type="entry name" value="CHROMATE REDUCTASE"/>
    <property type="match status" value="1"/>
</dbReference>
<dbReference type="RefSeq" id="WP_180677071.1">
    <property type="nucleotide sequence ID" value="NZ_JACCKA010000022.1"/>
</dbReference>
<comment type="caution">
    <text evidence="4">The sequence shown here is derived from an EMBL/GenBank/DDBJ whole genome shotgun (WGS) entry which is preliminary data.</text>
</comment>
<dbReference type="Gene3D" id="3.40.50.360">
    <property type="match status" value="1"/>
</dbReference>
<dbReference type="PANTHER" id="PTHR30543:SF21">
    <property type="entry name" value="NAD(P)H-DEPENDENT FMN REDUCTASE LOT6"/>
    <property type="match status" value="1"/>
</dbReference>
<gene>
    <name evidence="4" type="ORF">H0E84_02630</name>
</gene>
<keyword evidence="2" id="KW-0288">FMN</keyword>
<keyword evidence="5" id="KW-1185">Reference proteome</keyword>
<evidence type="ECO:0000256" key="1">
    <source>
        <dbReference type="ARBA" id="ARBA00001917"/>
    </source>
</evidence>
<dbReference type="InterPro" id="IPR005025">
    <property type="entry name" value="FMN_Rdtase-like_dom"/>
</dbReference>
<dbReference type="AlphaFoldDB" id="A0A853J8S3"/>